<dbReference type="AlphaFoldDB" id="A0A9P5IMJ9"/>
<organism evidence="1 2">
    <name type="scientific">Botrytis byssoidea</name>
    <dbReference type="NCBI Taxonomy" id="139641"/>
    <lineage>
        <taxon>Eukaryota</taxon>
        <taxon>Fungi</taxon>
        <taxon>Dikarya</taxon>
        <taxon>Ascomycota</taxon>
        <taxon>Pezizomycotina</taxon>
        <taxon>Leotiomycetes</taxon>
        <taxon>Helotiales</taxon>
        <taxon>Sclerotiniaceae</taxon>
        <taxon>Botrytis</taxon>
    </lineage>
</organism>
<name>A0A9P5IMJ9_9HELO</name>
<reference evidence="1 2" key="1">
    <citation type="journal article" date="2020" name="Genome Biol. Evol.">
        <title>Comparative genomics of Sclerotiniaceae.</title>
        <authorList>
            <person name="Valero Jimenez C.A."/>
            <person name="Steentjes M."/>
            <person name="Scholten O.E."/>
            <person name="Van Kan J.A.L."/>
        </authorList>
    </citation>
    <scope>NUCLEOTIDE SEQUENCE [LARGE SCALE GENOMIC DNA]</scope>
    <source>
        <strain evidence="1 2">MUCL 94</strain>
    </source>
</reference>
<dbReference type="EMBL" id="RCSW01000007">
    <property type="protein sequence ID" value="KAF7947139.1"/>
    <property type="molecule type" value="Genomic_DNA"/>
</dbReference>
<dbReference type="Proteomes" id="UP000710849">
    <property type="component" value="Unassembled WGS sequence"/>
</dbReference>
<gene>
    <name evidence="1" type="ORF">EAE97_004388</name>
</gene>
<accession>A0A9P5IMJ9</accession>
<evidence type="ECO:0000313" key="1">
    <source>
        <dbReference type="EMBL" id="KAF7947139.1"/>
    </source>
</evidence>
<comment type="caution">
    <text evidence="1">The sequence shown here is derived from an EMBL/GenBank/DDBJ whole genome shotgun (WGS) entry which is preliminary data.</text>
</comment>
<evidence type="ECO:0000313" key="2">
    <source>
        <dbReference type="Proteomes" id="UP000710849"/>
    </source>
</evidence>
<dbReference type="RefSeq" id="XP_038734344.1">
    <property type="nucleotide sequence ID" value="XM_038874900.1"/>
</dbReference>
<dbReference type="GeneID" id="62147977"/>
<keyword evidence="2" id="KW-1185">Reference proteome</keyword>
<proteinExistence type="predicted"/>
<sequence length="108" mass="12501">MYRNSAHTLQSSFLRYTISATYYHNAVDHDIPESKFLTIYLKVDRNLPYISVLVLLGSLMLQKVLTVDVPTANLLHNSYIVLTAYLCDRVFRRLDLPPYPLPESPEKK</sequence>
<protein>
    <submittedName>
        <fullName evidence="1">Uncharacterized protein</fullName>
    </submittedName>
</protein>